<organism evidence="11 12">
    <name type="scientific">Halorubrum persicum</name>
    <dbReference type="NCBI Taxonomy" id="1383844"/>
    <lineage>
        <taxon>Archaea</taxon>
        <taxon>Methanobacteriati</taxon>
        <taxon>Methanobacteriota</taxon>
        <taxon>Stenosarchaea group</taxon>
        <taxon>Halobacteria</taxon>
        <taxon>Halobacteriales</taxon>
        <taxon>Haloferacaceae</taxon>
        <taxon>Halorubrum</taxon>
    </lineage>
</organism>
<feature type="domain" description="Lycopene cyclase" evidence="10">
    <location>
        <begin position="46"/>
        <end position="107"/>
    </location>
</feature>
<feature type="domain" description="Lycopene cyclase" evidence="10">
    <location>
        <begin position="173"/>
        <end position="237"/>
    </location>
</feature>
<sequence length="287" mass="30957">MNVPFTYVQFHLAFLVPAVLFLVATGFVSRSSSDGSETGQSHGWRHYWAGVVIITAVALAYTTPWDNYLIARGVWWYGDGRTALRIWNAPIEEYLFIVVQPWLTALWLSHFDADNSWELSARPVAGRVVGVGAALAVGLAGWRLLGTDGGFYLGAVLAWSAPVVALQWAVGGPQLWARRRVVALGTLLPALYLCLADRIAIEFGVWVLSARYTTGVAIGGLPIEEATFFLVTNLFVVQGVILYRLVTIRWATGTAGDEQSAAGRASGDGERGRVGPGVDGEFEDAGG</sequence>
<feature type="transmembrane region" description="Helical" evidence="9">
    <location>
        <begin position="182"/>
        <end position="206"/>
    </location>
</feature>
<accession>A0A2G1WL55</accession>
<name>A0A2G1WL55_9EURY</name>
<feature type="transmembrane region" description="Helical" evidence="9">
    <location>
        <begin position="226"/>
        <end position="246"/>
    </location>
</feature>
<dbReference type="GO" id="GO:0045436">
    <property type="term" value="F:lycopene beta cyclase activity"/>
    <property type="evidence" value="ECO:0007669"/>
    <property type="project" value="UniProtKB-ARBA"/>
</dbReference>
<keyword evidence="6 9" id="KW-0472">Membrane</keyword>
<evidence type="ECO:0000259" key="10">
    <source>
        <dbReference type="Pfam" id="PF18916"/>
    </source>
</evidence>
<dbReference type="InterPro" id="IPR017825">
    <property type="entry name" value="Lycopene_cyclase_dom"/>
</dbReference>
<dbReference type="GO" id="GO:0016020">
    <property type="term" value="C:membrane"/>
    <property type="evidence" value="ECO:0007669"/>
    <property type="project" value="UniProtKB-SubCell"/>
</dbReference>
<dbReference type="NCBIfam" id="TIGR03462">
    <property type="entry name" value="CarR_dom_SF"/>
    <property type="match status" value="2"/>
</dbReference>
<protein>
    <recommendedName>
        <fullName evidence="10">Lycopene cyclase domain-containing protein</fullName>
    </recommendedName>
</protein>
<evidence type="ECO:0000256" key="5">
    <source>
        <dbReference type="ARBA" id="ARBA00022989"/>
    </source>
</evidence>
<keyword evidence="12" id="KW-1185">Reference proteome</keyword>
<feature type="transmembrane region" description="Helical" evidence="9">
    <location>
        <begin position="6"/>
        <end position="27"/>
    </location>
</feature>
<comment type="caution">
    <text evidence="11">The sequence shown here is derived from an EMBL/GenBank/DDBJ whole genome shotgun (WGS) entry which is preliminary data.</text>
</comment>
<feature type="transmembrane region" description="Helical" evidence="9">
    <location>
        <begin position="124"/>
        <end position="145"/>
    </location>
</feature>
<dbReference type="AlphaFoldDB" id="A0A2G1WL55"/>
<keyword evidence="7" id="KW-0413">Isomerase</keyword>
<dbReference type="GO" id="GO:0016872">
    <property type="term" value="F:intramolecular lyase activity"/>
    <property type="evidence" value="ECO:0007669"/>
    <property type="project" value="InterPro"/>
</dbReference>
<dbReference type="Pfam" id="PF18916">
    <property type="entry name" value="Lycopene_cyc"/>
    <property type="match status" value="2"/>
</dbReference>
<proteinExistence type="predicted"/>
<evidence type="ECO:0000256" key="1">
    <source>
        <dbReference type="ARBA" id="ARBA00004141"/>
    </source>
</evidence>
<evidence type="ECO:0000256" key="3">
    <source>
        <dbReference type="ARBA" id="ARBA00022692"/>
    </source>
</evidence>
<keyword evidence="5 9" id="KW-1133">Transmembrane helix</keyword>
<dbReference type="Proteomes" id="UP000222824">
    <property type="component" value="Unassembled WGS sequence"/>
</dbReference>
<feature type="region of interest" description="Disordered" evidence="8">
    <location>
        <begin position="258"/>
        <end position="287"/>
    </location>
</feature>
<dbReference type="OrthoDB" id="241129at2157"/>
<reference evidence="11 12" key="1">
    <citation type="journal article" date="2014" name="Front. Microbiol.">
        <title>Population and genomic analysis of the genus Halorubrum.</title>
        <authorList>
            <person name="Fullmer M.S."/>
            <person name="Soucy S.M."/>
            <person name="Swithers K.S."/>
            <person name="Makkay A.M."/>
            <person name="Wheeler R."/>
            <person name="Ventosa A."/>
            <person name="Gogarten J.P."/>
            <person name="Papke R.T."/>
        </authorList>
    </citation>
    <scope>NUCLEOTIDE SEQUENCE [LARGE SCALE GENOMIC DNA]</scope>
    <source>
        <strain evidence="11 12">C49</strain>
    </source>
</reference>
<evidence type="ECO:0000256" key="8">
    <source>
        <dbReference type="SAM" id="MobiDB-lite"/>
    </source>
</evidence>
<dbReference type="GO" id="GO:0016117">
    <property type="term" value="P:carotenoid biosynthetic process"/>
    <property type="evidence" value="ECO:0007669"/>
    <property type="project" value="UniProtKB-KW"/>
</dbReference>
<keyword evidence="4" id="KW-0125">Carotenoid biosynthesis</keyword>
<evidence type="ECO:0000313" key="11">
    <source>
        <dbReference type="EMBL" id="PHQ39683.1"/>
    </source>
</evidence>
<dbReference type="EMBL" id="NHOA01000031">
    <property type="protein sequence ID" value="PHQ39683.1"/>
    <property type="molecule type" value="Genomic_DNA"/>
</dbReference>
<comment type="pathway">
    <text evidence="2">Carotenoid biosynthesis.</text>
</comment>
<comment type="subcellular location">
    <subcellularLocation>
        <location evidence="1">Membrane</location>
        <topology evidence="1">Multi-pass membrane protein</topology>
    </subcellularLocation>
</comment>
<evidence type="ECO:0000256" key="9">
    <source>
        <dbReference type="SAM" id="Phobius"/>
    </source>
</evidence>
<evidence type="ECO:0000256" key="2">
    <source>
        <dbReference type="ARBA" id="ARBA00004829"/>
    </source>
</evidence>
<evidence type="ECO:0000256" key="7">
    <source>
        <dbReference type="ARBA" id="ARBA00023235"/>
    </source>
</evidence>
<evidence type="ECO:0000313" key="12">
    <source>
        <dbReference type="Proteomes" id="UP000222824"/>
    </source>
</evidence>
<feature type="transmembrane region" description="Helical" evidence="9">
    <location>
        <begin position="47"/>
        <end position="65"/>
    </location>
</feature>
<gene>
    <name evidence="11" type="ORF">DJ69_04800</name>
</gene>
<dbReference type="RefSeq" id="WP_099254558.1">
    <property type="nucleotide sequence ID" value="NZ_NHOA01000031.1"/>
</dbReference>
<evidence type="ECO:0000256" key="6">
    <source>
        <dbReference type="ARBA" id="ARBA00023136"/>
    </source>
</evidence>
<evidence type="ECO:0000256" key="4">
    <source>
        <dbReference type="ARBA" id="ARBA00022746"/>
    </source>
</evidence>
<feature type="transmembrane region" description="Helical" evidence="9">
    <location>
        <begin position="151"/>
        <end position="170"/>
    </location>
</feature>
<keyword evidence="3 9" id="KW-0812">Transmembrane</keyword>